<gene>
    <name evidence="2" type="ORF">ACEZDE_24420</name>
</gene>
<proteinExistence type="predicted"/>
<dbReference type="Proteomes" id="UP001592531">
    <property type="component" value="Unassembled WGS sequence"/>
</dbReference>
<protein>
    <submittedName>
        <fullName evidence="2">MarR family winged helix-turn-helix transcriptional regulator</fullName>
    </submittedName>
</protein>
<dbReference type="PANTHER" id="PTHR33164:SF43">
    <property type="entry name" value="HTH-TYPE TRANSCRIPTIONAL REPRESSOR YETL"/>
    <property type="match status" value="1"/>
</dbReference>
<reference evidence="2 3" key="1">
    <citation type="submission" date="2024-09" db="EMBL/GenBank/DDBJ databases">
        <authorList>
            <person name="Lee S.D."/>
        </authorList>
    </citation>
    <scope>NUCLEOTIDE SEQUENCE [LARGE SCALE GENOMIC DNA]</scope>
    <source>
        <strain evidence="2 3">N8-3</strain>
    </source>
</reference>
<dbReference type="InterPro" id="IPR039422">
    <property type="entry name" value="MarR/SlyA-like"/>
</dbReference>
<dbReference type="Gene3D" id="1.10.10.10">
    <property type="entry name" value="Winged helix-like DNA-binding domain superfamily/Winged helix DNA-binding domain"/>
    <property type="match status" value="1"/>
</dbReference>
<keyword evidence="3" id="KW-1185">Reference proteome</keyword>
<dbReference type="InterPro" id="IPR036388">
    <property type="entry name" value="WH-like_DNA-bd_sf"/>
</dbReference>
<dbReference type="EMBL" id="JBHFAB010000020">
    <property type="protein sequence ID" value="MFC1419757.1"/>
    <property type="molecule type" value="Genomic_DNA"/>
</dbReference>
<dbReference type="SUPFAM" id="SSF46785">
    <property type="entry name" value="Winged helix' DNA-binding domain"/>
    <property type="match status" value="1"/>
</dbReference>
<dbReference type="RefSeq" id="WP_380539638.1">
    <property type="nucleotide sequence ID" value="NZ_JBHFAB010000020.1"/>
</dbReference>
<dbReference type="InterPro" id="IPR036390">
    <property type="entry name" value="WH_DNA-bd_sf"/>
</dbReference>
<dbReference type="Pfam" id="PF12802">
    <property type="entry name" value="MarR_2"/>
    <property type="match status" value="1"/>
</dbReference>
<evidence type="ECO:0000313" key="2">
    <source>
        <dbReference type="EMBL" id="MFC1419757.1"/>
    </source>
</evidence>
<organism evidence="2 3">
    <name type="scientific">Streptacidiphilus cavernicola</name>
    <dbReference type="NCBI Taxonomy" id="3342716"/>
    <lineage>
        <taxon>Bacteria</taxon>
        <taxon>Bacillati</taxon>
        <taxon>Actinomycetota</taxon>
        <taxon>Actinomycetes</taxon>
        <taxon>Kitasatosporales</taxon>
        <taxon>Streptomycetaceae</taxon>
        <taxon>Streptacidiphilus</taxon>
    </lineage>
</organism>
<name>A0ABV6W171_9ACTN</name>
<evidence type="ECO:0000313" key="3">
    <source>
        <dbReference type="Proteomes" id="UP001592531"/>
    </source>
</evidence>
<sequence length="165" mass="17652">MAAGEHRRIDTVADAVEDERIQAFGVVLTAVSRLERLLGSVMEHESGLSHPMFEVLLLLAAKPDGAPMGDLSRRLVLTSGGATRLIDRMIEAGLVCRDRSAEDRRVHVVTLTGAGSAKLVEAARRHADELDRHVFGVLRPERAAAVVSGLDELGAHALEALPPLG</sequence>
<dbReference type="SMART" id="SM00347">
    <property type="entry name" value="HTH_MARR"/>
    <property type="match status" value="1"/>
</dbReference>
<evidence type="ECO:0000259" key="1">
    <source>
        <dbReference type="PROSITE" id="PS50995"/>
    </source>
</evidence>
<dbReference type="PANTHER" id="PTHR33164">
    <property type="entry name" value="TRANSCRIPTIONAL REGULATOR, MARR FAMILY"/>
    <property type="match status" value="1"/>
</dbReference>
<accession>A0ABV6W171</accession>
<dbReference type="InterPro" id="IPR000835">
    <property type="entry name" value="HTH_MarR-typ"/>
</dbReference>
<dbReference type="PROSITE" id="PS50995">
    <property type="entry name" value="HTH_MARR_2"/>
    <property type="match status" value="1"/>
</dbReference>
<feature type="domain" description="HTH marR-type" evidence="1">
    <location>
        <begin position="20"/>
        <end position="155"/>
    </location>
</feature>
<comment type="caution">
    <text evidence="2">The sequence shown here is derived from an EMBL/GenBank/DDBJ whole genome shotgun (WGS) entry which is preliminary data.</text>
</comment>